<dbReference type="InterPro" id="IPR050645">
    <property type="entry name" value="Histidine_acid_phosphatase"/>
</dbReference>
<evidence type="ECO:0008006" key="6">
    <source>
        <dbReference type="Google" id="ProtNLM"/>
    </source>
</evidence>
<accession>A0AAV7Y3H6</accession>
<evidence type="ECO:0000313" key="5">
    <source>
        <dbReference type="Proteomes" id="UP001075354"/>
    </source>
</evidence>
<dbReference type="InterPro" id="IPR000560">
    <property type="entry name" value="His_Pase_clade-2"/>
</dbReference>
<dbReference type="CDD" id="cd07061">
    <property type="entry name" value="HP_HAP_like"/>
    <property type="match status" value="1"/>
</dbReference>
<dbReference type="EMBL" id="JAPTSV010000001">
    <property type="protein sequence ID" value="KAJ1532228.1"/>
    <property type="molecule type" value="Genomic_DNA"/>
</dbReference>
<dbReference type="SUPFAM" id="SSF53254">
    <property type="entry name" value="Phosphoglycerate mutase-like"/>
    <property type="match status" value="1"/>
</dbReference>
<keyword evidence="3" id="KW-0812">Transmembrane</keyword>
<protein>
    <recommendedName>
        <fullName evidence="6">Prostatic acid phosphatase-like</fullName>
    </recommendedName>
</protein>
<sequence length="396" mass="44533">MSPSPFSVTNNLIRQKSHRMKCITVGALGFVILSILLAYVAFGDDAINGQTTVKVAYVIFRHGDRNPTETYPTDPYKDLKYWPGGWGALTNKGKLQMYNLGKFLRSRYKDLVSGAYSPDRLLVRSSYNDRCLMSAGAFLAGFQPPSESEVWLPGFNWQPIPVHSTPRSQDKLIVVKKACPQYDKELQNAYHSEEILKVDSDHAEVYKYLSAHTGQNISTVLDVEFLFNTLEIEELRKLQLPEWVKQVYPEPMKKIATISLGVFTKTLLMKRFMAGPLINDIKTKMIDNKNNALKWQPQVFLISAHDVNVINIMRALGFDDAPKPEIGASLLFELHAGPSGDATDYVKLFYMNSSSTTDPVLLTLPGCNAMCSFNDFFSVLSQITITADEWESECNS</sequence>
<evidence type="ECO:0000256" key="2">
    <source>
        <dbReference type="ARBA" id="ARBA00005375"/>
    </source>
</evidence>
<evidence type="ECO:0000256" key="1">
    <source>
        <dbReference type="ARBA" id="ARBA00000032"/>
    </source>
</evidence>
<dbReference type="Pfam" id="PF00328">
    <property type="entry name" value="His_Phos_2"/>
    <property type="match status" value="1"/>
</dbReference>
<dbReference type="Gene3D" id="3.40.50.1240">
    <property type="entry name" value="Phosphoglycerate mutase-like"/>
    <property type="match status" value="1"/>
</dbReference>
<keyword evidence="5" id="KW-1185">Reference proteome</keyword>
<comment type="catalytic activity">
    <reaction evidence="1">
        <text>a phosphate monoester + H2O = an alcohol + phosphate</text>
        <dbReference type="Rhea" id="RHEA:15017"/>
        <dbReference type="ChEBI" id="CHEBI:15377"/>
        <dbReference type="ChEBI" id="CHEBI:30879"/>
        <dbReference type="ChEBI" id="CHEBI:43474"/>
        <dbReference type="ChEBI" id="CHEBI:67140"/>
        <dbReference type="EC" id="3.1.3.2"/>
    </reaction>
</comment>
<dbReference type="InterPro" id="IPR029033">
    <property type="entry name" value="His_PPase_superfam"/>
</dbReference>
<keyword evidence="3" id="KW-0472">Membrane</keyword>
<feature type="transmembrane region" description="Helical" evidence="3">
    <location>
        <begin position="22"/>
        <end position="42"/>
    </location>
</feature>
<keyword evidence="3" id="KW-1133">Transmembrane helix</keyword>
<comment type="similarity">
    <text evidence="2">Belongs to the histidine acid phosphatase family.</text>
</comment>
<proteinExistence type="inferred from homology"/>
<dbReference type="PANTHER" id="PTHR11567:SF19">
    <property type="entry name" value="GH19849P"/>
    <property type="match status" value="1"/>
</dbReference>
<dbReference type="GO" id="GO:0003993">
    <property type="term" value="F:acid phosphatase activity"/>
    <property type="evidence" value="ECO:0007669"/>
    <property type="project" value="UniProtKB-EC"/>
</dbReference>
<dbReference type="PANTHER" id="PTHR11567">
    <property type="entry name" value="ACID PHOSPHATASE-RELATED"/>
    <property type="match status" value="1"/>
</dbReference>
<dbReference type="AlphaFoldDB" id="A0AAV7Y3H6"/>
<dbReference type="InterPro" id="IPR033379">
    <property type="entry name" value="Acid_Pase_AS"/>
</dbReference>
<organism evidence="4 5">
    <name type="scientific">Megalurothrips usitatus</name>
    <name type="common">bean blossom thrips</name>
    <dbReference type="NCBI Taxonomy" id="439358"/>
    <lineage>
        <taxon>Eukaryota</taxon>
        <taxon>Metazoa</taxon>
        <taxon>Ecdysozoa</taxon>
        <taxon>Arthropoda</taxon>
        <taxon>Hexapoda</taxon>
        <taxon>Insecta</taxon>
        <taxon>Pterygota</taxon>
        <taxon>Neoptera</taxon>
        <taxon>Paraneoptera</taxon>
        <taxon>Thysanoptera</taxon>
        <taxon>Terebrantia</taxon>
        <taxon>Thripoidea</taxon>
        <taxon>Thripidae</taxon>
        <taxon>Megalurothrips</taxon>
    </lineage>
</organism>
<reference evidence="4" key="1">
    <citation type="submission" date="2022-12" db="EMBL/GenBank/DDBJ databases">
        <title>Chromosome-level genome assembly of the bean flower thrips Megalurothrips usitatus.</title>
        <authorList>
            <person name="Ma L."/>
            <person name="Liu Q."/>
            <person name="Li H."/>
            <person name="Cai W."/>
        </authorList>
    </citation>
    <scope>NUCLEOTIDE SEQUENCE</scope>
    <source>
        <strain evidence="4">Cailab_2022a</strain>
    </source>
</reference>
<dbReference type="PROSITE" id="PS00616">
    <property type="entry name" value="HIS_ACID_PHOSPHAT_1"/>
    <property type="match status" value="1"/>
</dbReference>
<dbReference type="Proteomes" id="UP001075354">
    <property type="component" value="Chromosome 1"/>
</dbReference>
<evidence type="ECO:0000313" key="4">
    <source>
        <dbReference type="EMBL" id="KAJ1532228.1"/>
    </source>
</evidence>
<evidence type="ECO:0000256" key="3">
    <source>
        <dbReference type="SAM" id="Phobius"/>
    </source>
</evidence>
<name>A0AAV7Y3H6_9NEOP</name>
<gene>
    <name evidence="4" type="ORF">ONE63_000845</name>
</gene>
<comment type="caution">
    <text evidence="4">The sequence shown here is derived from an EMBL/GenBank/DDBJ whole genome shotgun (WGS) entry which is preliminary data.</text>
</comment>